<organism evidence="2 3">
    <name type="scientific">Hymenobacter frigidus</name>
    <dbReference type="NCBI Taxonomy" id="1524095"/>
    <lineage>
        <taxon>Bacteria</taxon>
        <taxon>Pseudomonadati</taxon>
        <taxon>Bacteroidota</taxon>
        <taxon>Cytophagia</taxon>
        <taxon>Cytophagales</taxon>
        <taxon>Hymenobacteraceae</taxon>
        <taxon>Hymenobacter</taxon>
    </lineage>
</organism>
<feature type="transmembrane region" description="Helical" evidence="1">
    <location>
        <begin position="23"/>
        <end position="40"/>
    </location>
</feature>
<proteinExistence type="predicted"/>
<feature type="transmembrane region" description="Helical" evidence="1">
    <location>
        <begin position="73"/>
        <end position="99"/>
    </location>
</feature>
<comment type="caution">
    <text evidence="2">The sequence shown here is derived from an EMBL/GenBank/DDBJ whole genome shotgun (WGS) entry which is preliminary data.</text>
</comment>
<reference evidence="3" key="1">
    <citation type="journal article" date="2019" name="Int. J. Syst. Evol. Microbiol.">
        <title>The Global Catalogue of Microorganisms (GCM) 10K type strain sequencing project: providing services to taxonomists for standard genome sequencing and annotation.</title>
        <authorList>
            <consortium name="The Broad Institute Genomics Platform"/>
            <consortium name="The Broad Institute Genome Sequencing Center for Infectious Disease"/>
            <person name="Wu L."/>
            <person name="Ma J."/>
        </authorList>
    </citation>
    <scope>NUCLEOTIDE SEQUENCE [LARGE SCALE GENOMIC DNA]</scope>
    <source>
        <strain evidence="3">CGMCC 1.14966</strain>
    </source>
</reference>
<keyword evidence="1" id="KW-0812">Transmembrane</keyword>
<dbReference type="EMBL" id="BMGY01000032">
    <property type="protein sequence ID" value="GGH88473.1"/>
    <property type="molecule type" value="Genomic_DNA"/>
</dbReference>
<accession>A0ABQ2AA65</accession>
<gene>
    <name evidence="2" type="ORF">GCM10011495_29820</name>
</gene>
<dbReference type="Proteomes" id="UP000637774">
    <property type="component" value="Unassembled WGS sequence"/>
</dbReference>
<feature type="transmembrane region" description="Helical" evidence="1">
    <location>
        <begin position="47"/>
        <end position="67"/>
    </location>
</feature>
<keyword evidence="1" id="KW-1133">Transmembrane helix</keyword>
<keyword evidence="3" id="KW-1185">Reference proteome</keyword>
<sequence length="123" mass="13400">MLSLPVATVGWFLKLGGQAGADAYIIIGTGLVVVFCALALQRLVRRLDLPVLAPLGLFGMGLALLTFETLAQPLSWAASLTLRMLGELLAASGTGWLLIRLNRVWDQKVAALRRLRRRTSQPY</sequence>
<evidence type="ECO:0000256" key="1">
    <source>
        <dbReference type="SAM" id="Phobius"/>
    </source>
</evidence>
<keyword evidence="1" id="KW-0472">Membrane</keyword>
<name>A0ABQ2AA65_9BACT</name>
<evidence type="ECO:0000313" key="3">
    <source>
        <dbReference type="Proteomes" id="UP000637774"/>
    </source>
</evidence>
<protein>
    <submittedName>
        <fullName evidence="2">Uncharacterized protein</fullName>
    </submittedName>
</protein>
<evidence type="ECO:0000313" key="2">
    <source>
        <dbReference type="EMBL" id="GGH88473.1"/>
    </source>
</evidence>